<name>A0A9E6UQM9_9HYPH</name>
<evidence type="ECO:0000313" key="2">
    <source>
        <dbReference type="Proteomes" id="UP000825701"/>
    </source>
</evidence>
<dbReference type="EMBL" id="CP081869">
    <property type="protein sequence ID" value="QZO01190.1"/>
    <property type="molecule type" value="Genomic_DNA"/>
</dbReference>
<dbReference type="PIRSF" id="PIRSF033328">
    <property type="entry name" value="Phest_Mll4975"/>
    <property type="match status" value="1"/>
</dbReference>
<dbReference type="AlphaFoldDB" id="A0A9E6UQM9"/>
<dbReference type="KEGG" id="cmet:K6K41_06515"/>
<evidence type="ECO:0000313" key="1">
    <source>
        <dbReference type="EMBL" id="QZO01190.1"/>
    </source>
</evidence>
<protein>
    <submittedName>
        <fullName evidence="1">DUF1045 domain-containing protein</fullName>
    </submittedName>
</protein>
<reference evidence="1" key="1">
    <citation type="submission" date="2021-08" db="EMBL/GenBank/DDBJ databases">
        <authorList>
            <person name="Zhang H."/>
            <person name="Xu M."/>
            <person name="Yu Z."/>
            <person name="Yang L."/>
            <person name="Cai Y."/>
        </authorList>
    </citation>
    <scope>NUCLEOTIDE SEQUENCE</scope>
    <source>
        <strain evidence="1">CHL1</strain>
    </source>
</reference>
<accession>A0A9E6UQM9</accession>
<organism evidence="1 2">
    <name type="scientific">Chenggangzhangella methanolivorans</name>
    <dbReference type="NCBI Taxonomy" id="1437009"/>
    <lineage>
        <taxon>Bacteria</taxon>
        <taxon>Pseudomonadati</taxon>
        <taxon>Pseudomonadota</taxon>
        <taxon>Alphaproteobacteria</taxon>
        <taxon>Hyphomicrobiales</taxon>
        <taxon>Methylopilaceae</taxon>
        <taxon>Chenggangzhangella</taxon>
    </lineage>
</organism>
<dbReference type="Gene3D" id="3.90.1140.10">
    <property type="entry name" value="Cyclic phosphodiesterase"/>
    <property type="match status" value="1"/>
</dbReference>
<dbReference type="InterPro" id="IPR009389">
    <property type="entry name" value="DUF1045"/>
</dbReference>
<sequence>MSGPRYAIYFAPSPESPLWTFGSAVLGYDAATGERRPPLAPAGVAVADWEAMTAAPRRYGFHATLKAPFRLAEGASENDLIAAGHAFARRRRGFELPELEVSNLDGFVALSPVEPSDPLDALAAGCVEAFEPLRAPLSETELAARLKAPLTERQRAALSTWGYPYVFEDFHFHMTLTGQLPPAVAPGVVEGLSDLYAEHVGEAAMSVDALTLYVEEDPALGFHIVERFVFPN</sequence>
<dbReference type="RefSeq" id="WP_261404427.1">
    <property type="nucleotide sequence ID" value="NZ_CP081869.1"/>
</dbReference>
<dbReference type="NCBIfam" id="TIGR03223">
    <property type="entry name" value="Phn_opern_protn"/>
    <property type="match status" value="1"/>
</dbReference>
<dbReference type="Pfam" id="PF06299">
    <property type="entry name" value="DUF1045"/>
    <property type="match status" value="1"/>
</dbReference>
<keyword evidence="2" id="KW-1185">Reference proteome</keyword>
<proteinExistence type="predicted"/>
<dbReference type="Proteomes" id="UP000825701">
    <property type="component" value="Chromosome"/>
</dbReference>
<gene>
    <name evidence="1" type="ORF">K6K41_06515</name>
</gene>